<dbReference type="AlphaFoldDB" id="A0A8J6PAA5"/>
<gene>
    <name evidence="1" type="ORF">H9Y05_00670</name>
</gene>
<proteinExistence type="predicted"/>
<comment type="caution">
    <text evidence="1">The sequence shown here is derived from an EMBL/GenBank/DDBJ whole genome shotgun (WGS) entry which is preliminary data.</text>
</comment>
<protein>
    <submittedName>
        <fullName evidence="1">Uncharacterized protein</fullName>
    </submittedName>
</protein>
<reference evidence="1" key="1">
    <citation type="submission" date="2020-09" db="EMBL/GenBank/DDBJ databases">
        <title>Taishania pollutisoli gen. nov., sp. nov., Isolated from Tetrabromobisphenol A-Contaminated Soil.</title>
        <authorList>
            <person name="Chen Q."/>
        </authorList>
    </citation>
    <scope>NUCLEOTIDE SEQUENCE</scope>
    <source>
        <strain evidence="1">CZZ-1</strain>
    </source>
</reference>
<name>A0A8J6PAA5_9FLAO</name>
<dbReference type="EMBL" id="JACVEL010000001">
    <property type="protein sequence ID" value="MBC9810977.1"/>
    <property type="molecule type" value="Genomic_DNA"/>
</dbReference>
<evidence type="ECO:0000313" key="2">
    <source>
        <dbReference type="Proteomes" id="UP000652681"/>
    </source>
</evidence>
<organism evidence="1 2">
    <name type="scientific">Taishania pollutisoli</name>
    <dbReference type="NCBI Taxonomy" id="2766479"/>
    <lineage>
        <taxon>Bacteria</taxon>
        <taxon>Pseudomonadati</taxon>
        <taxon>Bacteroidota</taxon>
        <taxon>Flavobacteriia</taxon>
        <taxon>Flavobacteriales</taxon>
        <taxon>Crocinitomicaceae</taxon>
        <taxon>Taishania</taxon>
    </lineage>
</organism>
<keyword evidence="2" id="KW-1185">Reference proteome</keyword>
<sequence>MEKSIQEGNWKVTKYVDSGEDETYHFNGYTFTFDGSGTITATNGSFSNSGTWSIQTDDSNDDLDFNIFFNNISNNFDELNDDWDILSNSKTTIELIDRDDDGNHDYLTFEKN</sequence>
<accession>A0A8J6PAA5</accession>
<evidence type="ECO:0000313" key="1">
    <source>
        <dbReference type="EMBL" id="MBC9810977.1"/>
    </source>
</evidence>
<dbReference type="Proteomes" id="UP000652681">
    <property type="component" value="Unassembled WGS sequence"/>
</dbReference>